<evidence type="ECO:0000313" key="5">
    <source>
        <dbReference type="Proteomes" id="UP000501602"/>
    </source>
</evidence>
<dbReference type="InterPro" id="IPR042099">
    <property type="entry name" value="ANL_N_sf"/>
</dbReference>
<name>A0A6H1UGV8_9GAMM</name>
<protein>
    <submittedName>
        <fullName evidence="4">AMP-binding protein</fullName>
    </submittedName>
</protein>
<evidence type="ECO:0000256" key="2">
    <source>
        <dbReference type="ARBA" id="ARBA00022840"/>
    </source>
</evidence>
<keyword evidence="1" id="KW-0547">Nucleotide-binding</keyword>
<dbReference type="KEGG" id="fes:HER31_16300"/>
<dbReference type="GO" id="GO:0004467">
    <property type="term" value="F:long-chain fatty acid-CoA ligase activity"/>
    <property type="evidence" value="ECO:0007669"/>
    <property type="project" value="TreeGrafter"/>
</dbReference>
<evidence type="ECO:0000259" key="3">
    <source>
        <dbReference type="Pfam" id="PF00501"/>
    </source>
</evidence>
<dbReference type="GO" id="GO:0016020">
    <property type="term" value="C:membrane"/>
    <property type="evidence" value="ECO:0007669"/>
    <property type="project" value="TreeGrafter"/>
</dbReference>
<proteinExistence type="predicted"/>
<organism evidence="4 5">
    <name type="scientific">Ferrimonas lipolytica</name>
    <dbReference type="NCBI Taxonomy" id="2724191"/>
    <lineage>
        <taxon>Bacteria</taxon>
        <taxon>Pseudomonadati</taxon>
        <taxon>Pseudomonadota</taxon>
        <taxon>Gammaproteobacteria</taxon>
        <taxon>Alteromonadales</taxon>
        <taxon>Ferrimonadaceae</taxon>
        <taxon>Ferrimonas</taxon>
    </lineage>
</organism>
<accession>A0A6H1UGV8</accession>
<keyword evidence="2" id="KW-0067">ATP-binding</keyword>
<dbReference type="EMBL" id="CP051180">
    <property type="protein sequence ID" value="QIZ78321.1"/>
    <property type="molecule type" value="Genomic_DNA"/>
</dbReference>
<dbReference type="Gene3D" id="3.40.50.12780">
    <property type="entry name" value="N-terminal domain of ligase-like"/>
    <property type="match status" value="1"/>
</dbReference>
<sequence length="553" mass="61311">MDNTMSIKPKLPLEHLIHWEQQQGSTIWLRQPRERKLHDTTWTEALKQVTALAGALRHLGLQPGDKVAILSKNCAEWFITDLALQAGGFISVPIYPTASEDTVRYVLNHSGAKAVFIGKLDNPEAINGAIADTLLRFGMNYQSLHTQYDWQRLLTMAEPIEIELAQPEQIMTLIYTSGSTGNPKGALLSYGAYSYAADIIQNELNANPDDRVISYLPLAHITERTYVEGSAIASGATVYFLENLQTFVDDVKVAAPTLFLSVPRLWTLFRQNIIDKVGHSKLNLLLSLPLINKLVAAKIRKQLGLDSARMLGCGSAPVSPSLLQWYRRIGMDIAEAWGMTETAGLGTMNTPYRFDKLGTVGRVPLNCEVKLGDNNELLFKSPSLIDGYYNNDAATAEVFDADGYFKTGDQAQIDDDGYVSITGRIKDNFKTAKGKFVCPVPIERKLSQNPHIELVCVIGSGQPYPAAVVQLTEGAKLLPKTEVEQSLTDTMTEINVLMESHATLGGALLIAEPWTVENDVMTPTLKIKRHVVEQRFNEKIGSLRNEQIQWQQQ</sequence>
<evidence type="ECO:0000256" key="1">
    <source>
        <dbReference type="ARBA" id="ARBA00022741"/>
    </source>
</evidence>
<dbReference type="InterPro" id="IPR000873">
    <property type="entry name" value="AMP-dep_synth/lig_dom"/>
</dbReference>
<dbReference type="InterPro" id="IPR020845">
    <property type="entry name" value="AMP-binding_CS"/>
</dbReference>
<gene>
    <name evidence="4" type="ORF">HER31_16300</name>
</gene>
<dbReference type="PANTHER" id="PTHR43272:SF33">
    <property type="entry name" value="AMP-BINDING DOMAIN-CONTAINING PROTEIN-RELATED"/>
    <property type="match status" value="1"/>
</dbReference>
<reference evidence="4 5" key="1">
    <citation type="submission" date="2020-04" db="EMBL/GenBank/DDBJ databases">
        <title>Ferrimonas sp. S7 isolated from sea water.</title>
        <authorList>
            <person name="Bae S.S."/>
            <person name="Baek K."/>
        </authorList>
    </citation>
    <scope>NUCLEOTIDE SEQUENCE [LARGE SCALE GENOMIC DNA]</scope>
    <source>
        <strain evidence="4 5">S7</strain>
    </source>
</reference>
<dbReference type="PANTHER" id="PTHR43272">
    <property type="entry name" value="LONG-CHAIN-FATTY-ACID--COA LIGASE"/>
    <property type="match status" value="1"/>
</dbReference>
<evidence type="ECO:0000313" key="4">
    <source>
        <dbReference type="EMBL" id="QIZ78321.1"/>
    </source>
</evidence>
<dbReference type="SUPFAM" id="SSF56801">
    <property type="entry name" value="Acetyl-CoA synthetase-like"/>
    <property type="match status" value="1"/>
</dbReference>
<feature type="domain" description="AMP-dependent synthetase/ligase" evidence="3">
    <location>
        <begin position="38"/>
        <end position="389"/>
    </location>
</feature>
<dbReference type="Proteomes" id="UP000501602">
    <property type="component" value="Chromosome"/>
</dbReference>
<dbReference type="AlphaFoldDB" id="A0A6H1UGV8"/>
<dbReference type="GO" id="GO:0005524">
    <property type="term" value="F:ATP binding"/>
    <property type="evidence" value="ECO:0007669"/>
    <property type="project" value="UniProtKB-KW"/>
</dbReference>
<dbReference type="Pfam" id="PF00501">
    <property type="entry name" value="AMP-binding"/>
    <property type="match status" value="1"/>
</dbReference>
<keyword evidence="5" id="KW-1185">Reference proteome</keyword>
<dbReference type="Pfam" id="PF23562">
    <property type="entry name" value="AMP-binding_C_3"/>
    <property type="match status" value="1"/>
</dbReference>
<dbReference type="PROSITE" id="PS00455">
    <property type="entry name" value="AMP_BINDING"/>
    <property type="match status" value="1"/>
</dbReference>